<dbReference type="AlphaFoldDB" id="A0A0Q3QLI7"/>
<evidence type="ECO:0000313" key="14">
    <source>
        <dbReference type="EMBL" id="KQL18566.1"/>
    </source>
</evidence>
<evidence type="ECO:0000256" key="9">
    <source>
        <dbReference type="SAM" id="Coils"/>
    </source>
</evidence>
<evidence type="ECO:0000259" key="13">
    <source>
        <dbReference type="PROSITE" id="PS50885"/>
    </source>
</evidence>
<evidence type="ECO:0000256" key="5">
    <source>
        <dbReference type="ARBA" id="ARBA00023136"/>
    </source>
</evidence>
<dbReference type="GO" id="GO:0005886">
    <property type="term" value="C:plasma membrane"/>
    <property type="evidence" value="ECO:0007669"/>
    <property type="project" value="UniProtKB-SubCell"/>
</dbReference>
<dbReference type="Gene3D" id="6.10.340.10">
    <property type="match status" value="1"/>
</dbReference>
<keyword evidence="15" id="KW-1185">Reference proteome</keyword>
<dbReference type="SMART" id="SM00304">
    <property type="entry name" value="HAMP"/>
    <property type="match status" value="1"/>
</dbReference>
<dbReference type="Pfam" id="PF00015">
    <property type="entry name" value="MCPsignal"/>
    <property type="match status" value="1"/>
</dbReference>
<comment type="similarity">
    <text evidence="7">Belongs to the methyl-accepting chemotaxis (MCP) protein family.</text>
</comment>
<dbReference type="CDD" id="cd18774">
    <property type="entry name" value="PDC2_HK_sensor"/>
    <property type="match status" value="1"/>
</dbReference>
<feature type="coiled-coil region" evidence="9">
    <location>
        <begin position="477"/>
        <end position="504"/>
    </location>
</feature>
<dbReference type="GO" id="GO:0007165">
    <property type="term" value="P:signal transduction"/>
    <property type="evidence" value="ECO:0007669"/>
    <property type="project" value="UniProtKB-KW"/>
</dbReference>
<dbReference type="PATRIC" id="fig|1637975.4.peg.1408"/>
<evidence type="ECO:0000313" key="15">
    <source>
        <dbReference type="Proteomes" id="UP000050996"/>
    </source>
</evidence>
<feature type="region of interest" description="Disordered" evidence="10">
    <location>
        <begin position="538"/>
        <end position="560"/>
    </location>
</feature>
<dbReference type="Pfam" id="PF00672">
    <property type="entry name" value="HAMP"/>
    <property type="match status" value="1"/>
</dbReference>
<dbReference type="Proteomes" id="UP000050996">
    <property type="component" value="Unassembled WGS sequence"/>
</dbReference>
<dbReference type="CDD" id="cd11386">
    <property type="entry name" value="MCP_signal"/>
    <property type="match status" value="1"/>
</dbReference>
<dbReference type="PANTHER" id="PTHR32089">
    <property type="entry name" value="METHYL-ACCEPTING CHEMOTAXIS PROTEIN MCPB"/>
    <property type="match status" value="1"/>
</dbReference>
<dbReference type="RefSeq" id="WP_056683397.1">
    <property type="nucleotide sequence ID" value="NZ_LJIX01000006.1"/>
</dbReference>
<keyword evidence="5 11" id="KW-0472">Membrane</keyword>
<evidence type="ECO:0000256" key="8">
    <source>
        <dbReference type="PROSITE-ProRule" id="PRU00284"/>
    </source>
</evidence>
<comment type="subcellular location">
    <subcellularLocation>
        <location evidence="1">Cell membrane</location>
        <topology evidence="1">Multi-pass membrane protein</topology>
    </subcellularLocation>
</comment>
<keyword evidence="6 8" id="KW-0807">Transducer</keyword>
<evidence type="ECO:0000256" key="10">
    <source>
        <dbReference type="SAM" id="MobiDB-lite"/>
    </source>
</evidence>
<dbReference type="Pfam" id="PF17200">
    <property type="entry name" value="sCache_2"/>
    <property type="match status" value="1"/>
</dbReference>
<feature type="transmembrane region" description="Helical" evidence="11">
    <location>
        <begin position="198"/>
        <end position="221"/>
    </location>
</feature>
<dbReference type="PROSITE" id="PS50885">
    <property type="entry name" value="HAMP"/>
    <property type="match status" value="1"/>
</dbReference>
<feature type="transmembrane region" description="Helical" evidence="11">
    <location>
        <begin position="13"/>
        <end position="33"/>
    </location>
</feature>
<dbReference type="SMART" id="SM01049">
    <property type="entry name" value="Cache_2"/>
    <property type="match status" value="1"/>
</dbReference>
<feature type="domain" description="HAMP" evidence="13">
    <location>
        <begin position="222"/>
        <end position="275"/>
    </location>
</feature>
<organism evidence="14 15">
    <name type="scientific">Cytobacillus solani</name>
    <dbReference type="NCBI Taxonomy" id="1637975"/>
    <lineage>
        <taxon>Bacteria</taxon>
        <taxon>Bacillati</taxon>
        <taxon>Bacillota</taxon>
        <taxon>Bacilli</taxon>
        <taxon>Bacillales</taxon>
        <taxon>Bacillaceae</taxon>
        <taxon>Cytobacillus</taxon>
    </lineage>
</organism>
<dbReference type="SMART" id="SM00283">
    <property type="entry name" value="MA"/>
    <property type="match status" value="1"/>
</dbReference>
<dbReference type="CDD" id="cd06225">
    <property type="entry name" value="HAMP"/>
    <property type="match status" value="1"/>
</dbReference>
<evidence type="ECO:0000256" key="4">
    <source>
        <dbReference type="ARBA" id="ARBA00022989"/>
    </source>
</evidence>
<evidence type="ECO:0000256" key="11">
    <source>
        <dbReference type="SAM" id="Phobius"/>
    </source>
</evidence>
<keyword evidence="3 11" id="KW-0812">Transmembrane</keyword>
<evidence type="ECO:0000259" key="12">
    <source>
        <dbReference type="PROSITE" id="PS50111"/>
    </source>
</evidence>
<reference evidence="14 15" key="1">
    <citation type="submission" date="2015-09" db="EMBL/GenBank/DDBJ databases">
        <title>Genome sequencing project for genomic taxonomy and phylogenomics of Bacillus-like bacteria.</title>
        <authorList>
            <person name="Liu B."/>
            <person name="Wang J."/>
            <person name="Zhu Y."/>
            <person name="Liu G."/>
            <person name="Chen Q."/>
            <person name="Chen Z."/>
            <person name="Lan J."/>
            <person name="Che J."/>
            <person name="Ge C."/>
            <person name="Shi H."/>
            <person name="Pan Z."/>
            <person name="Liu X."/>
        </authorList>
    </citation>
    <scope>NUCLEOTIDE SEQUENCE [LARGE SCALE GENOMIC DNA]</scope>
    <source>
        <strain evidence="14 15">FJAT-18043</strain>
    </source>
</reference>
<dbReference type="STRING" id="1637975.AN957_08300"/>
<keyword evidence="2" id="KW-1003">Cell membrane</keyword>
<evidence type="ECO:0000256" key="1">
    <source>
        <dbReference type="ARBA" id="ARBA00004651"/>
    </source>
</evidence>
<proteinExistence type="inferred from homology"/>
<evidence type="ECO:0000256" key="6">
    <source>
        <dbReference type="ARBA" id="ARBA00023224"/>
    </source>
</evidence>
<keyword evidence="9" id="KW-0175">Coiled coil</keyword>
<dbReference type="Gene3D" id="1.10.287.950">
    <property type="entry name" value="Methyl-accepting chemotaxis protein"/>
    <property type="match status" value="1"/>
</dbReference>
<name>A0A0Q3QLI7_9BACI</name>
<dbReference type="InterPro" id="IPR033480">
    <property type="entry name" value="sCache_2"/>
</dbReference>
<evidence type="ECO:0000256" key="2">
    <source>
        <dbReference type="ARBA" id="ARBA00022475"/>
    </source>
</evidence>
<dbReference type="PROSITE" id="PS50111">
    <property type="entry name" value="CHEMOTAXIS_TRANSDUC_2"/>
    <property type="match status" value="1"/>
</dbReference>
<feature type="compositionally biased region" description="Low complexity" evidence="10">
    <location>
        <begin position="538"/>
        <end position="553"/>
    </location>
</feature>
<accession>A0A0Q3QLI7</accession>
<protein>
    <submittedName>
        <fullName evidence="14">Chemotaxis protein</fullName>
    </submittedName>
</protein>
<evidence type="ECO:0000256" key="3">
    <source>
        <dbReference type="ARBA" id="ARBA00022692"/>
    </source>
</evidence>
<dbReference type="InterPro" id="IPR003660">
    <property type="entry name" value="HAMP_dom"/>
</dbReference>
<sequence length="591" mass="64662">MKTSKLHSIKSKLIVISFLILTVPLISLGIISYNKSKESLDELGTANLENSVKMVIEMIDVLNKEVKKGNLPLEKAHEQVKVTILGEMNADGSRPVNNKIGEYGYIFVLDDKGNQITHPQLEGKNSWDSTDPNGVKSTQELIKKANEGGGLTYFEWPLPNNKSKIEPKVTYSEKDPNWGWTINAGTYLIDFNKPAQEIFNIILIIIGCTLVIGILVIWGFANNISKPIQLVTKQMNDLAEGDLSKEIVLIKKRDETGQLASAINYMQENLTGIISNVSKATESISKQSEELMQSASEVQEGSIQIASTMQELASGTETQANNVSDLSSAMHTFSKDIEEANTNGKQIQESSSEVIMITKEGSQLMNSSKDQMIKIDQIVQDAVQKVQGLDVHSQQISKLVGVIKDIADQTNLLALNAAIEAARAGEHGKGFAVVADEVKKLAEQVSESVQDITSIVTNIQSESSVVVKSLQSGYTEVKNGTNQIEATEEKFQDIEKAVMEMVNNIKSVSEKLASISIKSQEMNTSIEDIAAISEESAAGIEQTSASSQQTSASMEEVADSSTNLADLAEDLTRIIRQFKLPKMQKKDHHLD</sequence>
<dbReference type="InterPro" id="IPR004089">
    <property type="entry name" value="MCPsignal_dom"/>
</dbReference>
<dbReference type="Gene3D" id="3.30.450.20">
    <property type="entry name" value="PAS domain"/>
    <property type="match status" value="1"/>
</dbReference>
<dbReference type="PANTHER" id="PTHR32089:SF114">
    <property type="entry name" value="METHYL-ACCEPTING CHEMOTAXIS PROTEIN MCPB"/>
    <property type="match status" value="1"/>
</dbReference>
<feature type="domain" description="Methyl-accepting transducer" evidence="12">
    <location>
        <begin position="294"/>
        <end position="544"/>
    </location>
</feature>
<gene>
    <name evidence="14" type="ORF">AN957_08300</name>
</gene>
<dbReference type="SUPFAM" id="SSF58104">
    <property type="entry name" value="Methyl-accepting chemotaxis protein (MCP) signaling domain"/>
    <property type="match status" value="1"/>
</dbReference>
<keyword evidence="4 11" id="KW-1133">Transmembrane helix</keyword>
<dbReference type="EMBL" id="LJIX01000006">
    <property type="protein sequence ID" value="KQL18566.1"/>
    <property type="molecule type" value="Genomic_DNA"/>
</dbReference>
<evidence type="ECO:0000256" key="7">
    <source>
        <dbReference type="ARBA" id="ARBA00029447"/>
    </source>
</evidence>
<comment type="caution">
    <text evidence="14">The sequence shown here is derived from an EMBL/GenBank/DDBJ whole genome shotgun (WGS) entry which is preliminary data.</text>
</comment>